<keyword evidence="4" id="KW-0574">Periplasm</keyword>
<accession>A0A9D7JZR5</accession>
<dbReference type="GO" id="GO:0009055">
    <property type="term" value="F:electron transfer activity"/>
    <property type="evidence" value="ECO:0007669"/>
    <property type="project" value="InterPro"/>
</dbReference>
<evidence type="ECO:0000256" key="7">
    <source>
        <dbReference type="PIRSR" id="PIRSR602386-1"/>
    </source>
</evidence>
<keyword evidence="2" id="KW-0813">Transport</keyword>
<dbReference type="InterPro" id="IPR008972">
    <property type="entry name" value="Cupredoxin"/>
</dbReference>
<dbReference type="Gene3D" id="2.60.40.420">
    <property type="entry name" value="Cupredoxins - blue copper proteins"/>
    <property type="match status" value="1"/>
</dbReference>
<feature type="domain" description="Blue (type 1) copper" evidence="9">
    <location>
        <begin position="21"/>
        <end position="103"/>
    </location>
</feature>
<dbReference type="SUPFAM" id="SSF49503">
    <property type="entry name" value="Cupredoxins"/>
    <property type="match status" value="1"/>
</dbReference>
<dbReference type="GO" id="GO:0005507">
    <property type="term" value="F:copper ion binding"/>
    <property type="evidence" value="ECO:0007669"/>
    <property type="project" value="InterPro"/>
</dbReference>
<sequence>MLRLFFVSVFMLLAGSLHAATVEVRIEKMKFVPEEIRIKKGDTVVWKSYERRGYHTVWFKEEGVAESEPMFPDESWKRKFTKQGEHPYICGPHPEMVGRVIVE</sequence>
<reference evidence="10" key="1">
    <citation type="submission" date="2020-10" db="EMBL/GenBank/DDBJ databases">
        <title>Connecting structure to function with the recovery of over 1000 high-quality activated sludge metagenome-assembled genomes encoding full-length rRNA genes using long-read sequencing.</title>
        <authorList>
            <person name="Singleton C.M."/>
            <person name="Petriglieri F."/>
            <person name="Kristensen J.M."/>
            <person name="Kirkegaard R.H."/>
            <person name="Michaelsen T.Y."/>
            <person name="Andersen M.H."/>
            <person name="Karst S.M."/>
            <person name="Dueholm M.S."/>
            <person name="Nielsen P.H."/>
            <person name="Albertsen M."/>
        </authorList>
    </citation>
    <scope>NUCLEOTIDE SEQUENCE</scope>
    <source>
        <strain evidence="10">Hirt_18-Q3-R61-65_BATAC.395</strain>
    </source>
</reference>
<evidence type="ECO:0000256" key="1">
    <source>
        <dbReference type="ARBA" id="ARBA00004418"/>
    </source>
</evidence>
<dbReference type="Proteomes" id="UP000886689">
    <property type="component" value="Unassembled WGS sequence"/>
</dbReference>
<feature type="binding site" evidence="7">
    <location>
        <position position="55"/>
    </location>
    <ligand>
        <name>Cu cation</name>
        <dbReference type="ChEBI" id="CHEBI:23378"/>
    </ligand>
</feature>
<dbReference type="EMBL" id="JADJUC010000002">
    <property type="protein sequence ID" value="MBK8523156.1"/>
    <property type="molecule type" value="Genomic_DNA"/>
</dbReference>
<feature type="binding site" evidence="7">
    <location>
        <position position="93"/>
    </location>
    <ligand>
        <name>Cu cation</name>
        <dbReference type="ChEBI" id="CHEBI:23378"/>
    </ligand>
</feature>
<keyword evidence="6 7" id="KW-0186">Copper</keyword>
<dbReference type="PANTHER" id="PTHR36507">
    <property type="entry name" value="BLL1555 PROTEIN"/>
    <property type="match status" value="1"/>
</dbReference>
<proteinExistence type="predicted"/>
<feature type="binding site" evidence="7">
    <location>
        <position position="90"/>
    </location>
    <ligand>
        <name>Cu cation</name>
        <dbReference type="ChEBI" id="CHEBI:23378"/>
    </ligand>
</feature>
<organism evidence="10 11">
    <name type="scientific">Candidatus Proximibacter danicus</name>
    <dbReference type="NCBI Taxonomy" id="2954365"/>
    <lineage>
        <taxon>Bacteria</taxon>
        <taxon>Pseudomonadati</taxon>
        <taxon>Pseudomonadota</taxon>
        <taxon>Betaproteobacteria</taxon>
        <taxon>Candidatus Proximibacter</taxon>
    </lineage>
</organism>
<name>A0A9D7JZR5_9PROT</name>
<evidence type="ECO:0000256" key="8">
    <source>
        <dbReference type="SAM" id="SignalP"/>
    </source>
</evidence>
<keyword evidence="5" id="KW-0249">Electron transport</keyword>
<comment type="caution">
    <text evidence="10">The sequence shown here is derived from an EMBL/GenBank/DDBJ whole genome shotgun (WGS) entry which is preliminary data.</text>
</comment>
<evidence type="ECO:0000256" key="3">
    <source>
        <dbReference type="ARBA" id="ARBA00022723"/>
    </source>
</evidence>
<dbReference type="AlphaFoldDB" id="A0A9D7JZR5"/>
<evidence type="ECO:0000313" key="11">
    <source>
        <dbReference type="Proteomes" id="UP000886689"/>
    </source>
</evidence>
<dbReference type="PANTHER" id="PTHR36507:SF1">
    <property type="entry name" value="BLL1555 PROTEIN"/>
    <property type="match status" value="1"/>
</dbReference>
<dbReference type="Pfam" id="PF00127">
    <property type="entry name" value="Copper-bind"/>
    <property type="match status" value="1"/>
</dbReference>
<feature type="chain" id="PRO_5038889341" evidence="8">
    <location>
        <begin position="20"/>
        <end position="103"/>
    </location>
</feature>
<keyword evidence="3 7" id="KW-0479">Metal-binding</keyword>
<keyword evidence="8" id="KW-0732">Signal</keyword>
<comment type="cofactor">
    <cofactor evidence="7">
        <name>Cu cation</name>
        <dbReference type="ChEBI" id="CHEBI:23378"/>
    </cofactor>
    <text evidence="7">Binds 1 copper ion per subunit.</text>
</comment>
<evidence type="ECO:0000256" key="2">
    <source>
        <dbReference type="ARBA" id="ARBA00022448"/>
    </source>
</evidence>
<evidence type="ECO:0000313" key="10">
    <source>
        <dbReference type="EMBL" id="MBK8523156.1"/>
    </source>
</evidence>
<protein>
    <submittedName>
        <fullName evidence="10">Cupredoxin domain-containing protein</fullName>
    </submittedName>
</protein>
<dbReference type="GO" id="GO:0042597">
    <property type="term" value="C:periplasmic space"/>
    <property type="evidence" value="ECO:0007669"/>
    <property type="project" value="UniProtKB-SubCell"/>
</dbReference>
<evidence type="ECO:0000256" key="4">
    <source>
        <dbReference type="ARBA" id="ARBA00022764"/>
    </source>
</evidence>
<dbReference type="PRINTS" id="PR00155">
    <property type="entry name" value="AMICYANIN"/>
</dbReference>
<feature type="signal peptide" evidence="8">
    <location>
        <begin position="1"/>
        <end position="19"/>
    </location>
</feature>
<evidence type="ECO:0000256" key="6">
    <source>
        <dbReference type="ARBA" id="ARBA00023008"/>
    </source>
</evidence>
<evidence type="ECO:0000259" key="9">
    <source>
        <dbReference type="Pfam" id="PF00127"/>
    </source>
</evidence>
<gene>
    <name evidence="10" type="ORF">IPL58_02930</name>
</gene>
<comment type="subcellular location">
    <subcellularLocation>
        <location evidence="1">Periplasm</location>
    </subcellularLocation>
</comment>
<dbReference type="InterPro" id="IPR052721">
    <property type="entry name" value="ET_Amicyanin"/>
</dbReference>
<dbReference type="InterPro" id="IPR000923">
    <property type="entry name" value="BlueCu_1"/>
</dbReference>
<evidence type="ECO:0000256" key="5">
    <source>
        <dbReference type="ARBA" id="ARBA00022982"/>
    </source>
</evidence>
<dbReference type="InterPro" id="IPR002386">
    <property type="entry name" value="Amicyanin/Pseudoazurin"/>
</dbReference>